<feature type="compositionally biased region" description="Polar residues" evidence="2">
    <location>
        <begin position="1795"/>
        <end position="1804"/>
    </location>
</feature>
<feature type="transmembrane region" description="Helical" evidence="3">
    <location>
        <begin position="144"/>
        <end position="164"/>
    </location>
</feature>
<feature type="transmembrane region" description="Helical" evidence="3">
    <location>
        <begin position="111"/>
        <end position="137"/>
    </location>
</feature>
<feature type="compositionally biased region" description="Polar residues" evidence="2">
    <location>
        <begin position="1244"/>
        <end position="1261"/>
    </location>
</feature>
<dbReference type="InterPro" id="IPR020846">
    <property type="entry name" value="MFS_dom"/>
</dbReference>
<feature type="region of interest" description="Disordered" evidence="2">
    <location>
        <begin position="1534"/>
        <end position="1567"/>
    </location>
</feature>
<evidence type="ECO:0000313" key="5">
    <source>
        <dbReference type="EMBL" id="KAK2562318.1"/>
    </source>
</evidence>
<dbReference type="InterPro" id="IPR036259">
    <property type="entry name" value="MFS_trans_sf"/>
</dbReference>
<feature type="region of interest" description="Disordered" evidence="2">
    <location>
        <begin position="953"/>
        <end position="1011"/>
    </location>
</feature>
<dbReference type="Gene3D" id="1.20.1250.20">
    <property type="entry name" value="MFS general substrate transporter like domains"/>
    <property type="match status" value="2"/>
</dbReference>
<feature type="transmembrane region" description="Helical" evidence="3">
    <location>
        <begin position="292"/>
        <end position="312"/>
    </location>
</feature>
<feature type="transmembrane region" description="Helical" evidence="3">
    <location>
        <begin position="16"/>
        <end position="36"/>
    </location>
</feature>
<protein>
    <submittedName>
        <fullName evidence="5">Monocarboxylate transporter 10</fullName>
    </submittedName>
</protein>
<dbReference type="GO" id="GO:0016020">
    <property type="term" value="C:membrane"/>
    <property type="evidence" value="ECO:0007669"/>
    <property type="project" value="UniProtKB-SubCell"/>
</dbReference>
<feature type="compositionally biased region" description="Polar residues" evidence="2">
    <location>
        <begin position="790"/>
        <end position="813"/>
    </location>
</feature>
<feature type="compositionally biased region" description="Polar residues" evidence="2">
    <location>
        <begin position="953"/>
        <end position="963"/>
    </location>
</feature>
<feature type="compositionally biased region" description="Basic and acidic residues" evidence="2">
    <location>
        <begin position="1620"/>
        <end position="1653"/>
    </location>
</feature>
<feature type="compositionally biased region" description="Polar residues" evidence="2">
    <location>
        <begin position="1607"/>
        <end position="1619"/>
    </location>
</feature>
<reference evidence="5" key="1">
    <citation type="journal article" date="2023" name="G3 (Bethesda)">
        <title>Whole genome assembly and annotation of the endangered Caribbean coral Acropora cervicornis.</title>
        <authorList>
            <person name="Selwyn J.D."/>
            <person name="Vollmer S.V."/>
        </authorList>
    </citation>
    <scope>NUCLEOTIDE SEQUENCE</scope>
    <source>
        <strain evidence="5">K2</strain>
    </source>
</reference>
<sequence>MFTYARRFCRYQVDSGWAWVVCLASFFGQSVIFGTIQSFGTLFISLLNDFNYGESATAWVGSLGYGFLFVIGPVSTVLCEHFGCRVMACTGSVITTISLVLTSFASSIPSMYFTFGVLWGTGGSFVFFSGLLILRFYFNKNLSFANGITMTGAGFGTLVFNIILQEVESKYGWRGGMRALSVFAALTFVGSCAFIPPPDEYMPFERPSLRFRLKRLIDPRPWRDRAFPIWVLSLSFILFAYFFPYTYLVKMALTLGIPVSQGALLVGYFSIAAIFGKLASGRLADIPRVRRIYIYVTSAIILSVSFMCVTAAKTYHGFLAYAITAGFFDGCFVVTVPLITQDIVGKELMAKALGNLYGVLAFPLTLGPPVLGKVQFRSSSALLRLKQVRDNRPENKTWAGFLALHVANDGQLYKSTGSFTITFFVSAAFVLVGVSLIYVVQRLRPDLVRKPPLTMEEVIFSLTPSIHSLSVVDTLSGLCVTEPSLPASHIDPMEFASYQRFDSPPREDSRANFVDNTPGKMATQAEMEAVYRQAIERMSREMKSNSCSRKSSDISNVTRSSAPVQLSDGSARGSVMSTAVATSDTCNPSGLQIDQGEKCDLSKSSQTKTAIEEEGGEQCDIQEDRNQEPLVHLDGSSTAPEGQPASTNLVPSPKNSREENDNTKDNDLVLQTQQGTNFATQVFPQQSNEQETALEGAAKEIDASEHVPSAPDQGALQDTDDTRPLLNCNHPSEEEISVGETKEANEFLELVRIPPPPSIPRTGRLVALGLEEKNVQDRETTGLTEPEGSLLSNASLSEISFDTGGNDQLSSRGVSPPKRRRPQLPFVDQLNLLSERLEAVAARQIQEEELGDGMVVDLRPVFSPAMQSLHITPLYSANQSVPLTPARTWSSFVNTPVPTPRHTQHSAVHTSTVPTPIPTPQTLSHSVSGVFNVCADTPTSNIIQTQNSNNVFDVQCSPTPSQASGSGRRSGGSSLPETGQGSMDAFGSKRSSCTSSSIPNDSISVGDINSMGEPVDAIGTATRERDGAHLNSPVNPILEKEMDLPMANRVQQAHLQSQDRRNPFLDPCLSNHQAELKAPYVQKWANQQNESVNQQISRAHAAEDSHFNNEIQACLPQHSPFTSIEMENNSNREQFHQEPVALNPFDQGDECGIPQRQNQEDTIEVEDCDANSKLDQNIVPIKGSSSLLCFPIIETSLDLNSDYQQEKSSEVPQIPCLYKNEVCITIPGANDSTNRITSDPIDVPSTQQRQLPKNAAETEQNPFLDTETPARSQRNPFKEKDLCSKVCDSIETLNRIEADCITVSSHEIHRGFNSNSHLGQDSSFKDDQHVLFQENGLHEIRGVHDDGQSCTATDAVDLTNLNSFLGPREEEFKKIYSEDSPLQTITLTNAQDVADIPENIPHHSNFEAETDSNIETAVLAECALNKDTQLTFKDCTLPADNSVEKSDGVSISPRGADGSHPQHDDADLVGNEMGPQDDLQETILPTQPEPIQTELTALESIQVASGRECDQETDSKNDWTTFSHGEEVLIFEMDTDNELTDSANSSRDSTHDKREPTFDVDQSSLFPPLQIFSEDQVLIDDHGPTTPQKLPPPPRQVQRKRIDTPISIPQRSLSQSASGDDSHVNTKDLTIEGTNKENQEELTPKERVAHEDDTCPVPIDDSSEAENTLSDVQSDLLTDSKLEQTTIPCSSRLSDNSISEILCEEFEADDVKEEIDNPNLEGGIIKSLIHDDIAPLLMQSEESTQYLNLRDLPVDSGVLRGRTSTASSADNSSISSTSTDSSLSENETPYCKLQECSSDSSQQG</sequence>
<dbReference type="Proteomes" id="UP001249851">
    <property type="component" value="Unassembled WGS sequence"/>
</dbReference>
<feature type="compositionally biased region" description="Acidic residues" evidence="2">
    <location>
        <begin position="612"/>
        <end position="621"/>
    </location>
</feature>
<dbReference type="EMBL" id="JARQWQ010000029">
    <property type="protein sequence ID" value="KAK2562318.1"/>
    <property type="molecule type" value="Genomic_DNA"/>
</dbReference>
<dbReference type="CDD" id="cd17352">
    <property type="entry name" value="MFS_MCT_SLC16"/>
    <property type="match status" value="1"/>
</dbReference>
<comment type="caution">
    <text evidence="5">The sequence shown here is derived from an EMBL/GenBank/DDBJ whole genome shotgun (WGS) entry which is preliminary data.</text>
</comment>
<feature type="compositionally biased region" description="Basic and acidic residues" evidence="2">
    <location>
        <begin position="655"/>
        <end position="664"/>
    </location>
</feature>
<comment type="subcellular location">
    <subcellularLocation>
        <location evidence="1">Membrane</location>
        <topology evidence="1">Multi-pass membrane protein</topology>
    </subcellularLocation>
</comment>
<name>A0AAD9QJ57_ACRCE</name>
<feature type="transmembrane region" description="Helical" evidence="3">
    <location>
        <begin position="259"/>
        <end position="280"/>
    </location>
</feature>
<feature type="region of interest" description="Disordered" evidence="2">
    <location>
        <begin position="1230"/>
        <end position="1261"/>
    </location>
</feature>
<feature type="transmembrane region" description="Helical" evidence="3">
    <location>
        <begin position="318"/>
        <end position="340"/>
    </location>
</feature>
<evidence type="ECO:0000313" key="6">
    <source>
        <dbReference type="Proteomes" id="UP001249851"/>
    </source>
</evidence>
<feature type="transmembrane region" description="Helical" evidence="3">
    <location>
        <begin position="56"/>
        <end position="79"/>
    </location>
</feature>
<feature type="domain" description="Major facilitator superfamily (MFS) profile" evidence="4">
    <location>
        <begin position="18"/>
        <end position="445"/>
    </location>
</feature>
<evidence type="ECO:0000256" key="3">
    <source>
        <dbReference type="SAM" id="Phobius"/>
    </source>
</evidence>
<dbReference type="InterPro" id="IPR011701">
    <property type="entry name" value="MFS"/>
</dbReference>
<dbReference type="PROSITE" id="PS50850">
    <property type="entry name" value="MFS"/>
    <property type="match status" value="1"/>
</dbReference>
<keyword evidence="6" id="KW-1185">Reference proteome</keyword>
<dbReference type="GO" id="GO:0022857">
    <property type="term" value="F:transmembrane transporter activity"/>
    <property type="evidence" value="ECO:0007669"/>
    <property type="project" value="InterPro"/>
</dbReference>
<feature type="compositionally biased region" description="Low complexity" evidence="2">
    <location>
        <begin position="964"/>
        <end position="974"/>
    </location>
</feature>
<feature type="transmembrane region" description="Helical" evidence="3">
    <location>
        <begin position="419"/>
        <end position="440"/>
    </location>
</feature>
<feature type="compositionally biased region" description="Basic and acidic residues" evidence="2">
    <location>
        <begin position="1548"/>
        <end position="1557"/>
    </location>
</feature>
<proteinExistence type="predicted"/>
<keyword evidence="3" id="KW-0812">Transmembrane</keyword>
<accession>A0AAD9QJ57</accession>
<dbReference type="Pfam" id="PF07690">
    <property type="entry name" value="MFS_1"/>
    <property type="match status" value="1"/>
</dbReference>
<feature type="region of interest" description="Disordered" evidence="2">
    <location>
        <begin position="1438"/>
        <end position="1480"/>
    </location>
</feature>
<feature type="region of interest" description="Disordered" evidence="2">
    <location>
        <begin position="1579"/>
        <end position="1670"/>
    </location>
</feature>
<organism evidence="5 6">
    <name type="scientific">Acropora cervicornis</name>
    <name type="common">Staghorn coral</name>
    <dbReference type="NCBI Taxonomy" id="6130"/>
    <lineage>
        <taxon>Eukaryota</taxon>
        <taxon>Metazoa</taxon>
        <taxon>Cnidaria</taxon>
        <taxon>Anthozoa</taxon>
        <taxon>Hexacorallia</taxon>
        <taxon>Scleractinia</taxon>
        <taxon>Astrocoeniina</taxon>
        <taxon>Acroporidae</taxon>
        <taxon>Acropora</taxon>
    </lineage>
</organism>
<dbReference type="SUPFAM" id="SSF103473">
    <property type="entry name" value="MFS general substrate transporter"/>
    <property type="match status" value="1"/>
</dbReference>
<reference evidence="5" key="2">
    <citation type="journal article" date="2023" name="Science">
        <title>Genomic signatures of disease resistance in endangered staghorn corals.</title>
        <authorList>
            <person name="Vollmer S.V."/>
            <person name="Selwyn J.D."/>
            <person name="Despard B.A."/>
            <person name="Roesel C.L."/>
        </authorList>
    </citation>
    <scope>NUCLEOTIDE SEQUENCE</scope>
    <source>
        <strain evidence="5">K2</strain>
    </source>
</reference>
<keyword evidence="3" id="KW-1133">Transmembrane helix</keyword>
<evidence type="ECO:0000256" key="2">
    <source>
        <dbReference type="SAM" id="MobiDB-lite"/>
    </source>
</evidence>
<feature type="transmembrane region" description="Helical" evidence="3">
    <location>
        <begin position="176"/>
        <end position="196"/>
    </location>
</feature>
<feature type="transmembrane region" description="Helical" evidence="3">
    <location>
        <begin position="227"/>
        <end position="247"/>
    </location>
</feature>
<feature type="region of interest" description="Disordered" evidence="2">
    <location>
        <begin position="772"/>
        <end position="823"/>
    </location>
</feature>
<dbReference type="InterPro" id="IPR050327">
    <property type="entry name" value="Proton-linked_MCT"/>
</dbReference>
<evidence type="ECO:0000259" key="4">
    <source>
        <dbReference type="PROSITE" id="PS50850"/>
    </source>
</evidence>
<feature type="region of interest" description="Disordered" evidence="2">
    <location>
        <begin position="540"/>
        <end position="664"/>
    </location>
</feature>
<feature type="compositionally biased region" description="Polar residues" evidence="2">
    <location>
        <begin position="575"/>
        <end position="592"/>
    </location>
</feature>
<dbReference type="PANTHER" id="PTHR11360:SF251">
    <property type="entry name" value="MAJOR FACILITATOR SUPERFAMILY (MFS) PROFILE DOMAIN-CONTAINING PROTEIN"/>
    <property type="match status" value="1"/>
</dbReference>
<evidence type="ECO:0000256" key="1">
    <source>
        <dbReference type="ARBA" id="ARBA00004141"/>
    </source>
</evidence>
<gene>
    <name evidence="5" type="ORF">P5673_014591</name>
</gene>
<feature type="compositionally biased region" description="Polar residues" evidence="2">
    <location>
        <begin position="635"/>
        <end position="654"/>
    </location>
</feature>
<feature type="compositionally biased region" description="Polar residues" evidence="2">
    <location>
        <begin position="544"/>
        <end position="568"/>
    </location>
</feature>
<feature type="region of interest" description="Disordered" evidence="2">
    <location>
        <begin position="701"/>
        <end position="740"/>
    </location>
</feature>
<feature type="compositionally biased region" description="Polar residues" evidence="2">
    <location>
        <begin position="989"/>
        <end position="1003"/>
    </location>
</feature>
<feature type="transmembrane region" description="Helical" evidence="3">
    <location>
        <begin position="86"/>
        <end position="105"/>
    </location>
</feature>
<feature type="region of interest" description="Disordered" evidence="2">
    <location>
        <begin position="1759"/>
        <end position="1804"/>
    </location>
</feature>
<dbReference type="PANTHER" id="PTHR11360">
    <property type="entry name" value="MONOCARBOXYLATE TRANSPORTER"/>
    <property type="match status" value="1"/>
</dbReference>
<feature type="compositionally biased region" description="Low complexity" evidence="2">
    <location>
        <begin position="1763"/>
        <end position="1788"/>
    </location>
</feature>
<keyword evidence="3" id="KW-0472">Membrane</keyword>